<reference evidence="3" key="1">
    <citation type="submission" date="2016-03" db="EMBL/GenBank/DDBJ databases">
        <authorList>
            <person name="Ma C."/>
            <person name="Zhou S."/>
            <person name="Yang G."/>
        </authorList>
    </citation>
    <scope>NUCLEOTIDE SEQUENCE [LARGE SCALE GENOMIC DNA]</scope>
    <source>
        <strain evidence="3">SgZ-1</strain>
    </source>
</reference>
<dbReference type="Gene3D" id="1.10.10.10">
    <property type="entry name" value="Winged helix-like DNA-binding domain superfamily/Winged helix DNA-binding domain"/>
    <property type="match status" value="1"/>
</dbReference>
<dbReference type="InterPro" id="IPR050707">
    <property type="entry name" value="HTH_MetabolicPath_Reg"/>
</dbReference>
<dbReference type="PANTHER" id="PTHR30136">
    <property type="entry name" value="HELIX-TURN-HELIX TRANSCRIPTIONAL REGULATOR, ICLR FAMILY"/>
    <property type="match status" value="1"/>
</dbReference>
<evidence type="ECO:0000313" key="2">
    <source>
        <dbReference type="EMBL" id="AMO36712.1"/>
    </source>
</evidence>
<dbReference type="Proteomes" id="UP000036902">
    <property type="component" value="Chromosome"/>
</dbReference>
<dbReference type="AlphaFoldDB" id="A0A127K423"/>
<dbReference type="GO" id="GO:0045892">
    <property type="term" value="P:negative regulation of DNA-templated transcription"/>
    <property type="evidence" value="ECO:0007669"/>
    <property type="project" value="TreeGrafter"/>
</dbReference>
<dbReference type="SUPFAM" id="SSF46785">
    <property type="entry name" value="Winged helix' DNA-binding domain"/>
    <property type="match status" value="1"/>
</dbReference>
<dbReference type="STRING" id="1134435.AC731_007015"/>
<dbReference type="Pfam" id="PF09339">
    <property type="entry name" value="HTH_IclR"/>
    <property type="match status" value="1"/>
</dbReference>
<dbReference type="SMART" id="SM00346">
    <property type="entry name" value="HTH_ICLR"/>
    <property type="match status" value="1"/>
</dbReference>
<evidence type="ECO:0000313" key="3">
    <source>
        <dbReference type="Proteomes" id="UP000036902"/>
    </source>
</evidence>
<sequence length="103" mass="11359">MSPEKYGTSDQLRRACRAIVVLAGHTVNGLAPGELAKAVEASPSNITRLLANLKQEGFVEKIEETGRWRLGPKVVQIALAFSQDLSRARARLDEVSNRYTRLP</sequence>
<dbReference type="GO" id="GO:0003700">
    <property type="term" value="F:DNA-binding transcription factor activity"/>
    <property type="evidence" value="ECO:0007669"/>
    <property type="project" value="TreeGrafter"/>
</dbReference>
<dbReference type="InterPro" id="IPR005471">
    <property type="entry name" value="Tscrpt_reg_IclR_N"/>
</dbReference>
<dbReference type="EMBL" id="CP014646">
    <property type="protein sequence ID" value="AMO36712.1"/>
    <property type="molecule type" value="Genomic_DNA"/>
</dbReference>
<feature type="domain" description="HTH iclR-type" evidence="1">
    <location>
        <begin position="9"/>
        <end position="72"/>
    </location>
</feature>
<accession>A0A127K423</accession>
<dbReference type="InterPro" id="IPR036390">
    <property type="entry name" value="WH_DNA-bd_sf"/>
</dbReference>
<dbReference type="GO" id="GO:0003677">
    <property type="term" value="F:DNA binding"/>
    <property type="evidence" value="ECO:0007669"/>
    <property type="project" value="InterPro"/>
</dbReference>
<dbReference type="RefSeq" id="WP_048702942.1">
    <property type="nucleotide sequence ID" value="NZ_CP014646.1"/>
</dbReference>
<protein>
    <recommendedName>
        <fullName evidence="1">HTH iclR-type domain-containing protein</fullName>
    </recommendedName>
</protein>
<gene>
    <name evidence="2" type="ORF">AC731_007015</name>
</gene>
<dbReference type="PANTHER" id="PTHR30136:SF35">
    <property type="entry name" value="HTH-TYPE TRANSCRIPTIONAL REGULATOR RV1719"/>
    <property type="match status" value="1"/>
</dbReference>
<dbReference type="PROSITE" id="PS51077">
    <property type="entry name" value="HTH_ICLR"/>
    <property type="match status" value="1"/>
</dbReference>
<dbReference type="InterPro" id="IPR036388">
    <property type="entry name" value="WH-like_DNA-bd_sf"/>
</dbReference>
<keyword evidence="3" id="KW-1185">Reference proteome</keyword>
<dbReference type="KEGG" id="thu:AC731_007015"/>
<organism evidence="2 3">
    <name type="scientific">Thauera humireducens</name>
    <dbReference type="NCBI Taxonomy" id="1134435"/>
    <lineage>
        <taxon>Bacteria</taxon>
        <taxon>Pseudomonadati</taxon>
        <taxon>Pseudomonadota</taxon>
        <taxon>Betaproteobacteria</taxon>
        <taxon>Rhodocyclales</taxon>
        <taxon>Zoogloeaceae</taxon>
        <taxon>Thauera</taxon>
    </lineage>
</organism>
<evidence type="ECO:0000259" key="1">
    <source>
        <dbReference type="PROSITE" id="PS51077"/>
    </source>
</evidence>
<name>A0A127K423_9RHOO</name>
<proteinExistence type="predicted"/>